<evidence type="ECO:0000313" key="2">
    <source>
        <dbReference type="EMBL" id="OWA54910.1"/>
    </source>
</evidence>
<accession>A0A9X6NJ07</accession>
<keyword evidence="3" id="KW-1185">Reference proteome</keyword>
<comment type="caution">
    <text evidence="2">The sequence shown here is derived from an EMBL/GenBank/DDBJ whole genome shotgun (WGS) entry which is preliminary data.</text>
</comment>
<dbReference type="AlphaFoldDB" id="A0A9X6NJ07"/>
<protein>
    <submittedName>
        <fullName evidence="2">Uncharacterized protein</fullName>
    </submittedName>
</protein>
<evidence type="ECO:0000313" key="3">
    <source>
        <dbReference type="Proteomes" id="UP000192578"/>
    </source>
</evidence>
<reference evidence="3" key="1">
    <citation type="submission" date="2017-01" db="EMBL/GenBank/DDBJ databases">
        <title>Comparative genomics of anhydrobiosis in the tardigrade Hypsibius dujardini.</title>
        <authorList>
            <person name="Yoshida Y."/>
            <person name="Koutsovoulos G."/>
            <person name="Laetsch D."/>
            <person name="Stevens L."/>
            <person name="Kumar S."/>
            <person name="Horikawa D."/>
            <person name="Ishino K."/>
            <person name="Komine S."/>
            <person name="Tomita M."/>
            <person name="Blaxter M."/>
            <person name="Arakawa K."/>
        </authorList>
    </citation>
    <scope>NUCLEOTIDE SEQUENCE [LARGE SCALE GENOMIC DNA]</scope>
    <source>
        <strain evidence="3">Z151</strain>
    </source>
</reference>
<keyword evidence="1" id="KW-1133">Transmembrane helix</keyword>
<dbReference type="EMBL" id="MTYJ01000482">
    <property type="protein sequence ID" value="OWA54910.1"/>
    <property type="molecule type" value="Genomic_DNA"/>
</dbReference>
<proteinExistence type="predicted"/>
<gene>
    <name evidence="2" type="ORF">BV898_19301</name>
</gene>
<organism evidence="2 3">
    <name type="scientific">Hypsibius exemplaris</name>
    <name type="common">Freshwater tardigrade</name>
    <dbReference type="NCBI Taxonomy" id="2072580"/>
    <lineage>
        <taxon>Eukaryota</taxon>
        <taxon>Metazoa</taxon>
        <taxon>Ecdysozoa</taxon>
        <taxon>Tardigrada</taxon>
        <taxon>Eutardigrada</taxon>
        <taxon>Parachela</taxon>
        <taxon>Hypsibioidea</taxon>
        <taxon>Hypsibiidae</taxon>
        <taxon>Hypsibius</taxon>
    </lineage>
</organism>
<keyword evidence="1" id="KW-0472">Membrane</keyword>
<sequence>MQPPAPVALQLATQQRVRLAQMLLVTLLVSAVCAAPNYILTLHFHQLYRTKPVSVLVGQGIELVSVFGNLFCFENSYNMADNQTVMMHDEDPNFALATEKRANYTFAEDDALVDAVLHYKPMRGTVSHTWEDVHSELDPLFPAAREVKGYKNWFYTLLTKWKANEAKARWASGTAEQITAIKMKLQECNEMQREEDTCKSRRNR</sequence>
<dbReference type="Proteomes" id="UP000192578">
    <property type="component" value="Unassembled WGS sequence"/>
</dbReference>
<name>A0A9X6NJ07_HYPEX</name>
<evidence type="ECO:0000256" key="1">
    <source>
        <dbReference type="SAM" id="Phobius"/>
    </source>
</evidence>
<feature type="transmembrane region" description="Helical" evidence="1">
    <location>
        <begin position="20"/>
        <end position="40"/>
    </location>
</feature>
<keyword evidence="1" id="KW-0812">Transmembrane</keyword>